<evidence type="ECO:0000256" key="11">
    <source>
        <dbReference type="ARBA" id="ARBA00023163"/>
    </source>
</evidence>
<dbReference type="GO" id="GO:0005634">
    <property type="term" value="C:nucleus"/>
    <property type="evidence" value="ECO:0007669"/>
    <property type="project" value="UniProtKB-SubCell"/>
</dbReference>
<dbReference type="InParanoid" id="A0A6P7M0U1"/>
<comment type="function">
    <text evidence="1">May function as a transcription factor.</text>
</comment>
<dbReference type="InterPro" id="IPR036397">
    <property type="entry name" value="RNaseH_sf"/>
</dbReference>
<evidence type="ECO:0000256" key="6">
    <source>
        <dbReference type="ARBA" id="ARBA00022771"/>
    </source>
</evidence>
<dbReference type="PANTHER" id="PTHR24388">
    <property type="entry name" value="ZINC FINGER PROTEIN"/>
    <property type="match status" value="1"/>
</dbReference>
<name>A0A6P7M0U1_BETSP</name>
<keyword evidence="4" id="KW-0479">Metal-binding</keyword>
<dbReference type="CTD" id="54816"/>
<keyword evidence="16" id="KW-1185">Reference proteome</keyword>
<dbReference type="OrthoDB" id="10032537at2759"/>
<dbReference type="InterPro" id="IPR057618">
    <property type="entry name" value="Znf_POGZ/Z280C-D-like"/>
</dbReference>
<dbReference type="Pfam" id="PF25429">
    <property type="entry name" value="zf-POGZ"/>
    <property type="match status" value="1"/>
</dbReference>
<comment type="subcellular location">
    <subcellularLocation>
        <location evidence="2">Nucleus</location>
    </subcellularLocation>
</comment>
<dbReference type="InterPro" id="IPR059074">
    <property type="entry name" value="zf-C2H2_Z280C_D"/>
</dbReference>
<evidence type="ECO:0000259" key="15">
    <source>
        <dbReference type="PROSITE" id="PS50157"/>
    </source>
</evidence>
<evidence type="ECO:0000313" key="16">
    <source>
        <dbReference type="Proteomes" id="UP000515150"/>
    </source>
</evidence>
<evidence type="ECO:0000256" key="10">
    <source>
        <dbReference type="ARBA" id="ARBA00023125"/>
    </source>
</evidence>
<dbReference type="SMART" id="SM00355">
    <property type="entry name" value="ZnF_C2H2"/>
    <property type="match status" value="7"/>
</dbReference>
<dbReference type="GO" id="GO:0008270">
    <property type="term" value="F:zinc ion binding"/>
    <property type="evidence" value="ECO:0007669"/>
    <property type="project" value="UniProtKB-KW"/>
</dbReference>
<dbReference type="RefSeq" id="XP_028999783.1">
    <property type="nucleotide sequence ID" value="XM_029143950.3"/>
</dbReference>
<dbReference type="AlphaFoldDB" id="A0A6P7M0U1"/>
<keyword evidence="11" id="KW-0804">Transcription</keyword>
<reference evidence="17" key="1">
    <citation type="submission" date="2025-08" db="UniProtKB">
        <authorList>
            <consortium name="RefSeq"/>
        </authorList>
    </citation>
    <scope>IDENTIFICATION</scope>
</reference>
<sequence length="875" mass="97120">MSELFMECVEEELEPWQKQAPEILLIDDDDDDDEPIFVGVLSNKQKDVKTSAKPPQSNSVGKPVLNPAAPQPIGSSPVVLPLSITGSTVATAAPNLTTVTPQPVIVNNQGFIVTSQLANTSDFIASLGSQYPPGTSFTIVPAGQQQLFQQVSPATVIPGAVQRAQVQQISNNIVTLSNVQSPPMYSTQPCQVQPNPPNSQTPQTAAVPVKTVGNNKDQNVVKRLLPTSQTDSIKRAKLDLKTQKATAKVENGIVKAKCPKCQEEFTQDALKFHVANCGKNVQSTSVSSPNLSANKRIMLVADFYYGRFEGDGIKEDLQKVTMFKCQSCLKVLKNNIRFMNHLKHHLELEKQNSESWESHTTCHHCYRQYMTPFQLQCHIESAHSPIESSTNCKICELAFESEQVLLEHMKDNHKPGEMPYVCQVCNYRSSFFSDVETHFRSVHENTKDLLCPFCLKVFRSSHTYMQHYMKHQKKKIHRCGKCRLNFLTYKEKLEHRTQVHKTFKKPKALEGLPPGTKVTIRASLTGKTPVLPASSNRTSLPVNTVTLSLSQQTSPPVSEIKSKSIVSAADKATKTTQSKKQYSRNARHKLLKNLSFSVHEGLYTCIECNNYIDDFFSHFPMASNCGACKYRTCCKVSIGNHMIKFHSTIAKNRSFKTDHKKTPSSLKLTLVCFNCDFLVDASSGGDLMTKHLTDQPTHTCKVIPEKADVKDKDQVGNTRRRLQPSQVAQVVQLIQDGASMRAVAKRLALSTSVVSRAWRRYQWPVPYINTEEAVGVQQPSSRTDTAASVQGATGGVLPVCQQLLQDQGTDAMDCPARSPDLNPTEHTSDIMALSIHQHHVAPQTVQKLAVALVQVWEANPQVTILPPHQEHAQAL</sequence>
<evidence type="ECO:0000256" key="12">
    <source>
        <dbReference type="ARBA" id="ARBA00023242"/>
    </source>
</evidence>
<keyword evidence="9" id="KW-0805">Transcription regulation</keyword>
<dbReference type="KEGG" id="bspl:114851984"/>
<keyword evidence="7" id="KW-0862">Zinc</keyword>
<dbReference type="Pfam" id="PF25414">
    <property type="entry name" value="zf-C2H2_Z280C_D"/>
    <property type="match status" value="1"/>
</dbReference>
<organism evidence="16 17">
    <name type="scientific">Betta splendens</name>
    <name type="common">Siamese fighting fish</name>
    <dbReference type="NCBI Taxonomy" id="158456"/>
    <lineage>
        <taxon>Eukaryota</taxon>
        <taxon>Metazoa</taxon>
        <taxon>Chordata</taxon>
        <taxon>Craniata</taxon>
        <taxon>Vertebrata</taxon>
        <taxon>Euteleostomi</taxon>
        <taxon>Actinopterygii</taxon>
        <taxon>Neopterygii</taxon>
        <taxon>Teleostei</taxon>
        <taxon>Neoteleostei</taxon>
        <taxon>Acanthomorphata</taxon>
        <taxon>Anabantaria</taxon>
        <taxon>Anabantiformes</taxon>
        <taxon>Anabantoidei</taxon>
        <taxon>Osphronemidae</taxon>
        <taxon>Betta</taxon>
    </lineage>
</organism>
<keyword evidence="6 13" id="KW-0863">Zinc-finger</keyword>
<evidence type="ECO:0000313" key="17">
    <source>
        <dbReference type="RefSeq" id="XP_028999783.1"/>
    </source>
</evidence>
<dbReference type="Proteomes" id="UP000515150">
    <property type="component" value="Chromosome 3"/>
</dbReference>
<evidence type="ECO:0000256" key="9">
    <source>
        <dbReference type="ARBA" id="ARBA00023015"/>
    </source>
</evidence>
<keyword evidence="8" id="KW-0832">Ubl conjugation</keyword>
<evidence type="ECO:0000256" key="13">
    <source>
        <dbReference type="PROSITE-ProRule" id="PRU00042"/>
    </source>
</evidence>
<accession>A0A6P7M0U1</accession>
<evidence type="ECO:0000256" key="5">
    <source>
        <dbReference type="ARBA" id="ARBA00022737"/>
    </source>
</evidence>
<keyword evidence="12" id="KW-0539">Nucleus</keyword>
<dbReference type="FunFam" id="3.30.160.60:FF:000298">
    <property type="entry name" value="zinc finger protein 280D isoform X1"/>
    <property type="match status" value="1"/>
</dbReference>
<keyword evidence="10" id="KW-0238">DNA-binding</keyword>
<protein>
    <submittedName>
        <fullName evidence="17">Zinc finger protein 280C isoform X1</fullName>
    </submittedName>
</protein>
<dbReference type="PROSITE" id="PS00028">
    <property type="entry name" value="ZINC_FINGER_C2H2_1"/>
    <property type="match status" value="5"/>
</dbReference>
<evidence type="ECO:0000256" key="14">
    <source>
        <dbReference type="SAM" id="MobiDB-lite"/>
    </source>
</evidence>
<dbReference type="InterPro" id="IPR009057">
    <property type="entry name" value="Homeodomain-like_sf"/>
</dbReference>
<evidence type="ECO:0000256" key="1">
    <source>
        <dbReference type="ARBA" id="ARBA00003729"/>
    </source>
</evidence>
<evidence type="ECO:0000256" key="3">
    <source>
        <dbReference type="ARBA" id="ARBA00022499"/>
    </source>
</evidence>
<evidence type="ECO:0000256" key="2">
    <source>
        <dbReference type="ARBA" id="ARBA00004123"/>
    </source>
</evidence>
<proteinExistence type="predicted"/>
<dbReference type="Gene3D" id="3.30.420.10">
    <property type="entry name" value="Ribonuclease H-like superfamily/Ribonuclease H"/>
    <property type="match status" value="1"/>
</dbReference>
<keyword evidence="5" id="KW-0677">Repeat</keyword>
<evidence type="ECO:0000256" key="4">
    <source>
        <dbReference type="ARBA" id="ARBA00022723"/>
    </source>
</evidence>
<dbReference type="GO" id="GO:0000981">
    <property type="term" value="F:DNA-binding transcription factor activity, RNA polymerase II-specific"/>
    <property type="evidence" value="ECO:0007669"/>
    <property type="project" value="TreeGrafter"/>
</dbReference>
<dbReference type="InterPro" id="IPR013087">
    <property type="entry name" value="Znf_C2H2_type"/>
</dbReference>
<dbReference type="GO" id="GO:0000978">
    <property type="term" value="F:RNA polymerase II cis-regulatory region sequence-specific DNA binding"/>
    <property type="evidence" value="ECO:0007669"/>
    <property type="project" value="TreeGrafter"/>
</dbReference>
<dbReference type="PANTHER" id="PTHR24388:SF34">
    <property type="entry name" value="ZINC FINGER PROTEIN 280D"/>
    <property type="match status" value="1"/>
</dbReference>
<dbReference type="PROSITE" id="PS50157">
    <property type="entry name" value="ZINC_FINGER_C2H2_2"/>
    <property type="match status" value="2"/>
</dbReference>
<feature type="domain" description="C2H2-type" evidence="15">
    <location>
        <begin position="449"/>
        <end position="476"/>
    </location>
</feature>
<feature type="region of interest" description="Disordered" evidence="14">
    <location>
        <begin position="47"/>
        <end position="68"/>
    </location>
</feature>
<dbReference type="Gene3D" id="3.30.160.60">
    <property type="entry name" value="Classic Zinc Finger"/>
    <property type="match status" value="1"/>
</dbReference>
<evidence type="ECO:0000256" key="8">
    <source>
        <dbReference type="ARBA" id="ARBA00022843"/>
    </source>
</evidence>
<dbReference type="GeneID" id="114851984"/>
<dbReference type="InterPro" id="IPR036236">
    <property type="entry name" value="Znf_C2H2_sf"/>
</dbReference>
<dbReference type="InterPro" id="IPR050527">
    <property type="entry name" value="Snail/Krueppel_Znf"/>
</dbReference>
<feature type="domain" description="C2H2-type" evidence="15">
    <location>
        <begin position="420"/>
        <end position="448"/>
    </location>
</feature>
<feature type="region of interest" description="Disordered" evidence="14">
    <location>
        <begin position="185"/>
        <end position="204"/>
    </location>
</feature>
<evidence type="ECO:0000256" key="7">
    <source>
        <dbReference type="ARBA" id="ARBA00022833"/>
    </source>
</evidence>
<dbReference type="SUPFAM" id="SSF57667">
    <property type="entry name" value="beta-beta-alpha zinc fingers"/>
    <property type="match status" value="1"/>
</dbReference>
<gene>
    <name evidence="17" type="primary">znf280d</name>
</gene>
<keyword evidence="3" id="KW-1017">Isopeptide bond</keyword>
<dbReference type="SUPFAM" id="SSF46689">
    <property type="entry name" value="Homeodomain-like"/>
    <property type="match status" value="1"/>
</dbReference>